<evidence type="ECO:0000313" key="2">
    <source>
        <dbReference type="EMBL" id="KAF2855462.1"/>
    </source>
</evidence>
<feature type="signal peptide" evidence="1">
    <location>
        <begin position="1"/>
        <end position="19"/>
    </location>
</feature>
<dbReference type="OrthoDB" id="3800804at2759"/>
<gene>
    <name evidence="2" type="ORF">T440DRAFT_155470</name>
</gene>
<keyword evidence="3" id="KW-1185">Reference proteome</keyword>
<dbReference type="EMBL" id="MU006290">
    <property type="protein sequence ID" value="KAF2855462.1"/>
    <property type="molecule type" value="Genomic_DNA"/>
</dbReference>
<keyword evidence="1" id="KW-0732">Signal</keyword>
<accession>A0A6A7BJQ2</accession>
<dbReference type="Proteomes" id="UP000799423">
    <property type="component" value="Unassembled WGS sequence"/>
</dbReference>
<reference evidence="2" key="1">
    <citation type="submission" date="2020-01" db="EMBL/GenBank/DDBJ databases">
        <authorList>
            <consortium name="DOE Joint Genome Institute"/>
            <person name="Haridas S."/>
            <person name="Albert R."/>
            <person name="Binder M."/>
            <person name="Bloem J."/>
            <person name="Labutti K."/>
            <person name="Salamov A."/>
            <person name="Andreopoulos B."/>
            <person name="Baker S.E."/>
            <person name="Barry K."/>
            <person name="Bills G."/>
            <person name="Bluhm B.H."/>
            <person name="Cannon C."/>
            <person name="Castanera R."/>
            <person name="Culley D.E."/>
            <person name="Daum C."/>
            <person name="Ezra D."/>
            <person name="Gonzalez J.B."/>
            <person name="Henrissat B."/>
            <person name="Kuo A."/>
            <person name="Liang C."/>
            <person name="Lipzen A."/>
            <person name="Lutzoni F."/>
            <person name="Magnuson J."/>
            <person name="Mondo S."/>
            <person name="Nolan M."/>
            <person name="Ohm R."/>
            <person name="Pangilinan J."/>
            <person name="Park H.-J."/>
            <person name="Ramirez L."/>
            <person name="Alfaro M."/>
            <person name="Sun H."/>
            <person name="Tritt A."/>
            <person name="Yoshinaga Y."/>
            <person name="Zwiers L.-H."/>
            <person name="Turgeon B.G."/>
            <person name="Goodwin S.B."/>
            <person name="Spatafora J.W."/>
            <person name="Crous P.W."/>
            <person name="Grigoriev I.V."/>
        </authorList>
    </citation>
    <scope>NUCLEOTIDE SEQUENCE</scope>
    <source>
        <strain evidence="2">IPT5</strain>
    </source>
</reference>
<sequence>MKLLLVLTAFIASVYASLAQNELLGRAIDPATMDPTQLSVLSVLKTALAGVSLPPAPSSSGSPEPEWFVKLPEDVKSLLPELYPATAVAAVAAVDATPTAESTGLSVSPTSQAATATVTAPLIVPTTGSESKNVDSEPLTVALSSEVLNSLIANSTSATLAISEVTITKSLQHVSSVTGTGSLFPTSNGTLTMGTPSVSPTTSVVSGGVRNAVETKALAAVMWVAVGAGFCLFA</sequence>
<protein>
    <submittedName>
        <fullName evidence="2">Uncharacterized protein</fullName>
    </submittedName>
</protein>
<dbReference type="AlphaFoldDB" id="A0A6A7BJQ2"/>
<name>A0A6A7BJQ2_9PLEO</name>
<feature type="chain" id="PRO_5025609524" evidence="1">
    <location>
        <begin position="20"/>
        <end position="234"/>
    </location>
</feature>
<proteinExistence type="predicted"/>
<evidence type="ECO:0000313" key="3">
    <source>
        <dbReference type="Proteomes" id="UP000799423"/>
    </source>
</evidence>
<evidence type="ECO:0000256" key="1">
    <source>
        <dbReference type="SAM" id="SignalP"/>
    </source>
</evidence>
<organism evidence="2 3">
    <name type="scientific">Plenodomus tracheiphilus IPT5</name>
    <dbReference type="NCBI Taxonomy" id="1408161"/>
    <lineage>
        <taxon>Eukaryota</taxon>
        <taxon>Fungi</taxon>
        <taxon>Dikarya</taxon>
        <taxon>Ascomycota</taxon>
        <taxon>Pezizomycotina</taxon>
        <taxon>Dothideomycetes</taxon>
        <taxon>Pleosporomycetidae</taxon>
        <taxon>Pleosporales</taxon>
        <taxon>Pleosporineae</taxon>
        <taxon>Leptosphaeriaceae</taxon>
        <taxon>Plenodomus</taxon>
    </lineage>
</organism>